<evidence type="ECO:0000313" key="12">
    <source>
        <dbReference type="Proteomes" id="UP000435112"/>
    </source>
</evidence>
<evidence type="ECO:0000256" key="5">
    <source>
        <dbReference type="ARBA" id="ARBA00022597"/>
    </source>
</evidence>
<feature type="transmembrane region" description="Helical" evidence="10">
    <location>
        <begin position="65"/>
        <end position="87"/>
    </location>
</feature>
<dbReference type="InterPro" id="IPR004316">
    <property type="entry name" value="SWEET_rpt"/>
</dbReference>
<dbReference type="Pfam" id="PF03083">
    <property type="entry name" value="MtN3_slv"/>
    <property type="match status" value="2"/>
</dbReference>
<accession>A0A6A3I3D4</accession>
<keyword evidence="7" id="KW-0677">Repeat</keyword>
<dbReference type="Gene3D" id="1.20.1280.290">
    <property type="match status" value="2"/>
</dbReference>
<feature type="transmembrane region" description="Helical" evidence="10">
    <location>
        <begin position="99"/>
        <end position="121"/>
    </location>
</feature>
<dbReference type="Proteomes" id="UP000435112">
    <property type="component" value="Unassembled WGS sequence"/>
</dbReference>
<evidence type="ECO:0000256" key="4">
    <source>
        <dbReference type="ARBA" id="ARBA00022475"/>
    </source>
</evidence>
<keyword evidence="4" id="KW-1003">Cell membrane</keyword>
<proteinExistence type="inferred from homology"/>
<evidence type="ECO:0000256" key="9">
    <source>
        <dbReference type="ARBA" id="ARBA00023136"/>
    </source>
</evidence>
<evidence type="ECO:0000256" key="3">
    <source>
        <dbReference type="ARBA" id="ARBA00022448"/>
    </source>
</evidence>
<evidence type="ECO:0000313" key="11">
    <source>
        <dbReference type="EMBL" id="KAE8975892.1"/>
    </source>
</evidence>
<evidence type="ECO:0000256" key="2">
    <source>
        <dbReference type="ARBA" id="ARBA00007809"/>
    </source>
</evidence>
<keyword evidence="8 10" id="KW-1133">Transmembrane helix</keyword>
<keyword evidence="5" id="KW-0762">Sugar transport</keyword>
<dbReference type="EMBL" id="QXFU01003375">
    <property type="protein sequence ID" value="KAE8975892.1"/>
    <property type="molecule type" value="Genomic_DNA"/>
</dbReference>
<dbReference type="GO" id="GO:0051119">
    <property type="term" value="F:sugar transmembrane transporter activity"/>
    <property type="evidence" value="ECO:0007669"/>
    <property type="project" value="InterPro"/>
</dbReference>
<feature type="transmembrane region" description="Helical" evidence="10">
    <location>
        <begin position="181"/>
        <end position="201"/>
    </location>
</feature>
<evidence type="ECO:0000256" key="10">
    <source>
        <dbReference type="SAM" id="Phobius"/>
    </source>
</evidence>
<name>A0A6A3I3D4_9STRA</name>
<protein>
    <recommendedName>
        <fullName evidence="13">Bidirectional sugar transporter SWEET</fullName>
    </recommendedName>
</protein>
<evidence type="ECO:0000256" key="6">
    <source>
        <dbReference type="ARBA" id="ARBA00022692"/>
    </source>
</evidence>
<dbReference type="FunFam" id="1.20.1280.290:FF:000007">
    <property type="entry name" value="Bidirectional sugar transporter SWEET7"/>
    <property type="match status" value="2"/>
</dbReference>
<organism evidence="11 12">
    <name type="scientific">Phytophthora rubi</name>
    <dbReference type="NCBI Taxonomy" id="129364"/>
    <lineage>
        <taxon>Eukaryota</taxon>
        <taxon>Sar</taxon>
        <taxon>Stramenopiles</taxon>
        <taxon>Oomycota</taxon>
        <taxon>Peronosporomycetes</taxon>
        <taxon>Peronosporales</taxon>
        <taxon>Peronosporaceae</taxon>
        <taxon>Phytophthora</taxon>
    </lineage>
</organism>
<gene>
    <name evidence="11" type="ORF">PR002_g25470</name>
</gene>
<keyword evidence="9 10" id="KW-0472">Membrane</keyword>
<dbReference type="AlphaFoldDB" id="A0A6A3I3D4"/>
<comment type="caution">
    <text evidence="11">The sequence shown here is derived from an EMBL/GenBank/DDBJ whole genome shotgun (WGS) entry which is preliminary data.</text>
</comment>
<feature type="transmembrane region" description="Helical" evidence="10">
    <location>
        <begin position="133"/>
        <end position="151"/>
    </location>
</feature>
<keyword evidence="6 10" id="KW-0812">Transmembrane</keyword>
<comment type="similarity">
    <text evidence="2">Belongs to the SWEET sugar transporter family.</text>
</comment>
<dbReference type="OrthoDB" id="409725at2759"/>
<evidence type="ECO:0000256" key="1">
    <source>
        <dbReference type="ARBA" id="ARBA00004651"/>
    </source>
</evidence>
<feature type="transmembrane region" description="Helical" evidence="10">
    <location>
        <begin position="207"/>
        <end position="231"/>
    </location>
</feature>
<keyword evidence="3" id="KW-0813">Transport</keyword>
<reference evidence="11 12" key="1">
    <citation type="submission" date="2018-09" db="EMBL/GenBank/DDBJ databases">
        <title>Genomic investigation of the strawberry pathogen Phytophthora fragariae indicates pathogenicity is determined by transcriptional variation in three key races.</title>
        <authorList>
            <person name="Adams T.M."/>
            <person name="Armitage A.D."/>
            <person name="Sobczyk M.K."/>
            <person name="Bates H.J."/>
            <person name="Dunwell J.M."/>
            <person name="Nellist C.F."/>
            <person name="Harrison R.J."/>
        </authorList>
    </citation>
    <scope>NUCLEOTIDE SEQUENCE [LARGE SCALE GENOMIC DNA]</scope>
    <source>
        <strain evidence="11 12">SCRP324</strain>
    </source>
</reference>
<evidence type="ECO:0000256" key="8">
    <source>
        <dbReference type="ARBA" id="ARBA00022989"/>
    </source>
</evidence>
<evidence type="ECO:0000256" key="7">
    <source>
        <dbReference type="ARBA" id="ARBA00022737"/>
    </source>
</evidence>
<sequence>MPDSVESVFRVIAACTSLMMILSPTPAVCQIYKTKFISNTNIVSLVSLFANCTTWTLHGLLTKNWFPVFSTFVAGEFISLIYIFVFLRYTTDRKQTLKVIAVYAAVLSIIVTYAMLGGLGVISMFSRDQVDDIMGYIAVCVSLLLYSSPFFKIKDVLKYFPYTATLHKLILLTQIHPKTGIFIPIHMVIAGTFNNTMWIIYTSMAKLWFLLVTNACCATIGVAQLTVYMIYHPSKHPLGHGATLEDLLEKEKEGNNGTLSISIDRASVQSASKVVPQSPMYQFIQSPLAPLNP</sequence>
<dbReference type="InterPro" id="IPR047664">
    <property type="entry name" value="SWEET"/>
</dbReference>
<comment type="subcellular location">
    <subcellularLocation>
        <location evidence="1">Cell membrane</location>
        <topology evidence="1">Multi-pass membrane protein</topology>
    </subcellularLocation>
</comment>
<dbReference type="PANTHER" id="PTHR10791:SF30">
    <property type="entry name" value="SUGAR TRANSPORTER SWEET1"/>
    <property type="match status" value="1"/>
</dbReference>
<dbReference type="GO" id="GO:0005886">
    <property type="term" value="C:plasma membrane"/>
    <property type="evidence" value="ECO:0007669"/>
    <property type="project" value="UniProtKB-SubCell"/>
</dbReference>
<dbReference type="PANTHER" id="PTHR10791">
    <property type="entry name" value="RAG1-ACTIVATING PROTEIN 1"/>
    <property type="match status" value="1"/>
</dbReference>
<evidence type="ECO:0008006" key="13">
    <source>
        <dbReference type="Google" id="ProtNLM"/>
    </source>
</evidence>